<dbReference type="GO" id="GO:0071949">
    <property type="term" value="F:FAD binding"/>
    <property type="evidence" value="ECO:0007669"/>
    <property type="project" value="InterPro"/>
</dbReference>
<evidence type="ECO:0000256" key="3">
    <source>
        <dbReference type="ARBA" id="ARBA00022630"/>
    </source>
</evidence>
<evidence type="ECO:0000313" key="7">
    <source>
        <dbReference type="EMBL" id="PPK82568.1"/>
    </source>
</evidence>
<organism evidence="7 8">
    <name type="scientific">Lacrimispora xylanisolvens</name>
    <dbReference type="NCBI Taxonomy" id="384636"/>
    <lineage>
        <taxon>Bacteria</taxon>
        <taxon>Bacillati</taxon>
        <taxon>Bacillota</taxon>
        <taxon>Clostridia</taxon>
        <taxon>Lachnospirales</taxon>
        <taxon>Lachnospiraceae</taxon>
        <taxon>Lacrimispora</taxon>
    </lineage>
</organism>
<gene>
    <name evidence="7" type="ORF">BXY41_102257</name>
</gene>
<dbReference type="Pfam" id="PF01565">
    <property type="entry name" value="FAD_binding_4"/>
    <property type="match status" value="1"/>
</dbReference>
<dbReference type="InterPro" id="IPR016166">
    <property type="entry name" value="FAD-bd_PCMH"/>
</dbReference>
<dbReference type="AlphaFoldDB" id="A0A2S6HX43"/>
<dbReference type="Gene3D" id="3.30.465.10">
    <property type="match status" value="1"/>
</dbReference>
<dbReference type="Proteomes" id="UP000237749">
    <property type="component" value="Unassembled WGS sequence"/>
</dbReference>
<keyword evidence="5" id="KW-0560">Oxidoreductase</keyword>
<reference evidence="7 8" key="1">
    <citation type="submission" date="2018-02" db="EMBL/GenBank/DDBJ databases">
        <title>Genomic Encyclopedia of Archaeal and Bacterial Type Strains, Phase II (KMG-II): from individual species to whole genera.</title>
        <authorList>
            <person name="Goeker M."/>
        </authorList>
    </citation>
    <scope>NUCLEOTIDE SEQUENCE [LARGE SCALE GENOMIC DNA]</scope>
    <source>
        <strain evidence="7 8">DSM 3808</strain>
    </source>
</reference>
<dbReference type="InterPro" id="IPR050416">
    <property type="entry name" value="FAD-linked_Oxidoreductase"/>
</dbReference>
<comment type="caution">
    <text evidence="7">The sequence shown here is derived from an EMBL/GenBank/DDBJ whole genome shotgun (WGS) entry which is preliminary data.</text>
</comment>
<dbReference type="PROSITE" id="PS51387">
    <property type="entry name" value="FAD_PCMH"/>
    <property type="match status" value="1"/>
</dbReference>
<evidence type="ECO:0000259" key="6">
    <source>
        <dbReference type="PROSITE" id="PS51387"/>
    </source>
</evidence>
<dbReference type="PANTHER" id="PTHR42973:SF39">
    <property type="entry name" value="FAD-BINDING PCMH-TYPE DOMAIN-CONTAINING PROTEIN"/>
    <property type="match status" value="1"/>
</dbReference>
<dbReference type="OrthoDB" id="545125at2"/>
<dbReference type="PANTHER" id="PTHR42973">
    <property type="entry name" value="BINDING OXIDOREDUCTASE, PUTATIVE (AFU_ORTHOLOGUE AFUA_1G17690)-RELATED"/>
    <property type="match status" value="1"/>
</dbReference>
<dbReference type="InterPro" id="IPR006093">
    <property type="entry name" value="Oxy_OxRdtase_FAD_BS"/>
</dbReference>
<evidence type="ECO:0000256" key="5">
    <source>
        <dbReference type="ARBA" id="ARBA00023002"/>
    </source>
</evidence>
<name>A0A2S6HX43_9FIRM</name>
<proteinExistence type="inferred from homology"/>
<dbReference type="RefSeq" id="WP_104435167.1">
    <property type="nucleotide sequence ID" value="NZ_PTJA01000002.1"/>
</dbReference>
<comment type="similarity">
    <text evidence="2">Belongs to the oxygen-dependent FAD-linked oxidoreductase family.</text>
</comment>
<dbReference type="InterPro" id="IPR016169">
    <property type="entry name" value="FAD-bd_PCMH_sub2"/>
</dbReference>
<dbReference type="GO" id="GO:0016491">
    <property type="term" value="F:oxidoreductase activity"/>
    <property type="evidence" value="ECO:0007669"/>
    <property type="project" value="UniProtKB-KW"/>
</dbReference>
<comment type="cofactor">
    <cofactor evidence="1">
        <name>FAD</name>
        <dbReference type="ChEBI" id="CHEBI:57692"/>
    </cofactor>
</comment>
<feature type="domain" description="FAD-binding PCMH-type" evidence="6">
    <location>
        <begin position="32"/>
        <end position="203"/>
    </location>
</feature>
<protein>
    <submittedName>
        <fullName evidence="7">FAD/FMN-containing dehydrogenase</fullName>
    </submittedName>
</protein>
<dbReference type="Pfam" id="PF08031">
    <property type="entry name" value="BBE"/>
    <property type="match status" value="1"/>
</dbReference>
<dbReference type="PROSITE" id="PS00862">
    <property type="entry name" value="OX2_COVAL_FAD"/>
    <property type="match status" value="1"/>
</dbReference>
<keyword evidence="3" id="KW-0285">Flavoprotein</keyword>
<evidence type="ECO:0000256" key="2">
    <source>
        <dbReference type="ARBA" id="ARBA00005466"/>
    </source>
</evidence>
<evidence type="ECO:0000313" key="8">
    <source>
        <dbReference type="Proteomes" id="UP000237749"/>
    </source>
</evidence>
<dbReference type="Gene3D" id="3.40.462.20">
    <property type="match status" value="1"/>
</dbReference>
<evidence type="ECO:0000256" key="4">
    <source>
        <dbReference type="ARBA" id="ARBA00022827"/>
    </source>
</evidence>
<sequence length="454" mass="50538">MSTCSFDGLTGRVVTPDDPFYHEARQVYNRAVNRFPLAIVYCRNSSEVSNAVLWARKRDICLRIRSGGHNYEGYSTGNDVLDIDLSEMNHISIDEENRTLTVEGGVNNRQLYEFVSSRGYPFPGGTCPSVGVSGFVMGGGWGLSCRYLGLGCDSLLNFTMVNSEGSFITASSEENPDLYWACRGGGGGNYGIIVSMTFRLPKKVDKITLVEIMYPAADQEKQAYFLLAWQEWLEHADPRITLVGRIFNSQEEGLSILSRGFFYGPPEAALGSIAPLLELGGVKYRLKYVTFIEAVTIIGSFYPPFEAFLSASGFVKRELTECECLKLAGLINKRPTGSIYTALSLYALGGRVSEVPTDSTAFYYRDARYIVWLNTVFENSKGENALWVARQSGYLSSVTTGSYVNFPYGGLPCYLEEYYGSHVCRLKKVRKEYDPCKIFTYPQAIGNSCRCSHL</sequence>
<dbReference type="EMBL" id="PTJA01000002">
    <property type="protein sequence ID" value="PPK82568.1"/>
    <property type="molecule type" value="Genomic_DNA"/>
</dbReference>
<dbReference type="InterPro" id="IPR006094">
    <property type="entry name" value="Oxid_FAD_bind_N"/>
</dbReference>
<dbReference type="InterPro" id="IPR036318">
    <property type="entry name" value="FAD-bd_PCMH-like_sf"/>
</dbReference>
<dbReference type="SUPFAM" id="SSF56176">
    <property type="entry name" value="FAD-binding/transporter-associated domain-like"/>
    <property type="match status" value="1"/>
</dbReference>
<keyword evidence="8" id="KW-1185">Reference proteome</keyword>
<evidence type="ECO:0000256" key="1">
    <source>
        <dbReference type="ARBA" id="ARBA00001974"/>
    </source>
</evidence>
<dbReference type="InterPro" id="IPR012951">
    <property type="entry name" value="BBE"/>
</dbReference>
<keyword evidence="4" id="KW-0274">FAD</keyword>
<accession>A0A2S6HX43</accession>